<keyword evidence="3" id="KW-1185">Reference proteome</keyword>
<dbReference type="RefSeq" id="WP_258820122.1">
    <property type="nucleotide sequence ID" value="NZ_JANUHB010000001.1"/>
</dbReference>
<feature type="compositionally biased region" description="Basic and acidic residues" evidence="1">
    <location>
        <begin position="107"/>
        <end position="116"/>
    </location>
</feature>
<organism evidence="2 3">
    <name type="scientific">Massilia agilis</name>
    <dbReference type="NCBI Taxonomy" id="1811226"/>
    <lineage>
        <taxon>Bacteria</taxon>
        <taxon>Pseudomonadati</taxon>
        <taxon>Pseudomonadota</taxon>
        <taxon>Betaproteobacteria</taxon>
        <taxon>Burkholderiales</taxon>
        <taxon>Oxalobacteraceae</taxon>
        <taxon>Telluria group</taxon>
        <taxon>Massilia</taxon>
    </lineage>
</organism>
<comment type="caution">
    <text evidence="2">The sequence shown here is derived from an EMBL/GenBank/DDBJ whole genome shotgun (WGS) entry which is preliminary data.</text>
</comment>
<evidence type="ECO:0000313" key="3">
    <source>
        <dbReference type="Proteomes" id="UP001206126"/>
    </source>
</evidence>
<feature type="compositionally biased region" description="Basic and acidic residues" evidence="1">
    <location>
        <begin position="73"/>
        <end position="84"/>
    </location>
</feature>
<accession>A0ABT2D4U5</accession>
<dbReference type="Proteomes" id="UP001206126">
    <property type="component" value="Unassembled WGS sequence"/>
</dbReference>
<name>A0ABT2D4U5_9BURK</name>
<reference evidence="2 3" key="1">
    <citation type="submission" date="2022-08" db="EMBL/GenBank/DDBJ databases">
        <title>Reclassification of Massilia species as members of the genera Telluria, Duganella, Pseudoduganella, Mokoshia gen. nov. and Zemynaea gen. nov. using orthogonal and non-orthogonal genome-based approaches.</title>
        <authorList>
            <person name="Bowman J.P."/>
        </authorList>
    </citation>
    <scope>NUCLEOTIDE SEQUENCE [LARGE SCALE GENOMIC DNA]</scope>
    <source>
        <strain evidence="2 3">JCM 31605</strain>
    </source>
</reference>
<feature type="compositionally biased region" description="Polar residues" evidence="1">
    <location>
        <begin position="1"/>
        <end position="18"/>
    </location>
</feature>
<evidence type="ECO:0000313" key="2">
    <source>
        <dbReference type="EMBL" id="MCS0806336.1"/>
    </source>
</evidence>
<gene>
    <name evidence="2" type="ORF">NX774_00150</name>
</gene>
<dbReference type="EMBL" id="JANUHB010000001">
    <property type="protein sequence ID" value="MCS0806336.1"/>
    <property type="molecule type" value="Genomic_DNA"/>
</dbReference>
<feature type="region of interest" description="Disordered" evidence="1">
    <location>
        <begin position="1"/>
        <end position="116"/>
    </location>
</feature>
<evidence type="ECO:0000256" key="1">
    <source>
        <dbReference type="SAM" id="MobiDB-lite"/>
    </source>
</evidence>
<feature type="compositionally biased region" description="Polar residues" evidence="1">
    <location>
        <begin position="56"/>
        <end position="68"/>
    </location>
</feature>
<sequence length="116" mass="11629">MSGNRSGNSGQTAPSTTLGVGGPTSGEAGSTPTHETMAETGGSGGAGLTRNDACQGAQQEEQPRQSADSEALDTGRRGFQDTRSDQAGPKATGLGTPETGANQEPADLERPSKPSR</sequence>
<proteinExistence type="predicted"/>
<protein>
    <submittedName>
        <fullName evidence="2">Uncharacterized protein</fullName>
    </submittedName>
</protein>